<dbReference type="InterPro" id="IPR037898">
    <property type="entry name" value="NudC_fam"/>
</dbReference>
<dbReference type="PANTHER" id="PTHR12356">
    <property type="entry name" value="NUCLEAR MOVEMENT PROTEIN NUDC"/>
    <property type="match status" value="1"/>
</dbReference>
<proteinExistence type="predicted"/>
<dbReference type="SUPFAM" id="SSF49764">
    <property type="entry name" value="HSP20-like chaperones"/>
    <property type="match status" value="1"/>
</dbReference>
<comment type="caution">
    <text evidence="5">The sequence shown here is derived from an EMBL/GenBank/DDBJ whole genome shotgun (WGS) entry which is preliminary data.</text>
</comment>
<dbReference type="PANTHER" id="PTHR12356:SF3">
    <property type="entry name" value="NUCLEAR MIGRATION PROTEIN NUDC"/>
    <property type="match status" value="1"/>
</dbReference>
<feature type="domain" description="CS" evidence="4">
    <location>
        <begin position="29"/>
        <end position="117"/>
    </location>
</feature>
<feature type="region of interest" description="Disordered" evidence="3">
    <location>
        <begin position="1"/>
        <end position="26"/>
    </location>
</feature>
<dbReference type="VEuPathDB" id="MicrosporidiaDB:M153_2650004435"/>
<dbReference type="GO" id="GO:0051082">
    <property type="term" value="F:unfolded protein binding"/>
    <property type="evidence" value="ECO:0007669"/>
    <property type="project" value="TreeGrafter"/>
</dbReference>
<name>A0A0R0M658_9MICR</name>
<gene>
    <name evidence="5" type="ORF">M153_2650004435</name>
</gene>
<dbReference type="Proteomes" id="UP000051530">
    <property type="component" value="Unassembled WGS sequence"/>
</dbReference>
<evidence type="ECO:0000313" key="5">
    <source>
        <dbReference type="EMBL" id="KRH94416.1"/>
    </source>
</evidence>
<reference evidence="5 6" key="1">
    <citation type="submission" date="2015-07" db="EMBL/GenBank/DDBJ databases">
        <title>The genome of Pseudoloma neurophilia, a relevant intracellular parasite of the zebrafish.</title>
        <authorList>
            <person name="Ndikumana S."/>
            <person name="Pelin A."/>
            <person name="Sanders J."/>
            <person name="Corradi N."/>
        </authorList>
    </citation>
    <scope>NUCLEOTIDE SEQUENCE [LARGE SCALE GENOMIC DNA]</scope>
    <source>
        <strain evidence="5 6">MK1</strain>
    </source>
</reference>
<dbReference type="AlphaFoldDB" id="A0A0R0M658"/>
<dbReference type="Pfam" id="PF04969">
    <property type="entry name" value="CS"/>
    <property type="match status" value="1"/>
</dbReference>
<sequence length="211" mass="24836">MASITEIEHQNEEIKENNDQFKKNKSNSENKYNYTWDQSVKELFINLPVDDNTKFKDVAIECHESTISVKIKGKLVLKGEFLHLIKFENDTLIFSIDDNNLEITLDKQDKKLWESLFIESEKVNLDKLAQEKQMPFEDLDSEAQQMINKMMYQQKKPQKPDFDPTDPRIAEALEKLKEQQKLNENPEKIVLHPEDEENINPVAEKPENELE</sequence>
<protein>
    <submittedName>
        <fullName evidence="5">Nuclear distribution protein NUDC</fullName>
    </submittedName>
</protein>
<dbReference type="PROSITE" id="PS51203">
    <property type="entry name" value="CS"/>
    <property type="match status" value="1"/>
</dbReference>
<evidence type="ECO:0000313" key="6">
    <source>
        <dbReference type="Proteomes" id="UP000051530"/>
    </source>
</evidence>
<feature type="region of interest" description="Disordered" evidence="3">
    <location>
        <begin position="177"/>
        <end position="211"/>
    </location>
</feature>
<keyword evidence="2" id="KW-0963">Cytoplasm</keyword>
<organism evidence="5 6">
    <name type="scientific">Pseudoloma neurophilia</name>
    <dbReference type="NCBI Taxonomy" id="146866"/>
    <lineage>
        <taxon>Eukaryota</taxon>
        <taxon>Fungi</taxon>
        <taxon>Fungi incertae sedis</taxon>
        <taxon>Microsporidia</taxon>
        <taxon>Pseudoloma</taxon>
    </lineage>
</organism>
<dbReference type="GO" id="GO:0006457">
    <property type="term" value="P:protein folding"/>
    <property type="evidence" value="ECO:0007669"/>
    <property type="project" value="TreeGrafter"/>
</dbReference>
<dbReference type="InterPro" id="IPR008978">
    <property type="entry name" value="HSP20-like_chaperone"/>
</dbReference>
<dbReference type="Gene3D" id="2.60.40.790">
    <property type="match status" value="1"/>
</dbReference>
<comment type="subcellular location">
    <subcellularLocation>
        <location evidence="1">Cytoplasm</location>
    </subcellularLocation>
</comment>
<dbReference type="GO" id="GO:0005737">
    <property type="term" value="C:cytoplasm"/>
    <property type="evidence" value="ECO:0007669"/>
    <property type="project" value="UniProtKB-SubCell"/>
</dbReference>
<evidence type="ECO:0000256" key="3">
    <source>
        <dbReference type="SAM" id="MobiDB-lite"/>
    </source>
</evidence>
<keyword evidence="6" id="KW-1185">Reference proteome</keyword>
<dbReference type="InterPro" id="IPR007052">
    <property type="entry name" value="CS_dom"/>
</dbReference>
<dbReference type="EMBL" id="LGUB01000078">
    <property type="protein sequence ID" value="KRH94416.1"/>
    <property type="molecule type" value="Genomic_DNA"/>
</dbReference>
<feature type="compositionally biased region" description="Basic and acidic residues" evidence="3">
    <location>
        <begin position="177"/>
        <end position="193"/>
    </location>
</feature>
<evidence type="ECO:0000259" key="4">
    <source>
        <dbReference type="PROSITE" id="PS51203"/>
    </source>
</evidence>
<dbReference type="OrthoDB" id="2190447at2759"/>
<evidence type="ECO:0000256" key="2">
    <source>
        <dbReference type="ARBA" id="ARBA00022490"/>
    </source>
</evidence>
<accession>A0A0R0M658</accession>
<evidence type="ECO:0000256" key="1">
    <source>
        <dbReference type="ARBA" id="ARBA00004496"/>
    </source>
</evidence>